<organism evidence="2 3">
    <name type="scientific">Laodelphax striatellus</name>
    <name type="common">Small brown planthopper</name>
    <name type="synonym">Delphax striatella</name>
    <dbReference type="NCBI Taxonomy" id="195883"/>
    <lineage>
        <taxon>Eukaryota</taxon>
        <taxon>Metazoa</taxon>
        <taxon>Ecdysozoa</taxon>
        <taxon>Arthropoda</taxon>
        <taxon>Hexapoda</taxon>
        <taxon>Insecta</taxon>
        <taxon>Pterygota</taxon>
        <taxon>Neoptera</taxon>
        <taxon>Paraneoptera</taxon>
        <taxon>Hemiptera</taxon>
        <taxon>Auchenorrhyncha</taxon>
        <taxon>Fulgoroidea</taxon>
        <taxon>Delphacidae</taxon>
        <taxon>Criomorphinae</taxon>
        <taxon>Laodelphax</taxon>
    </lineage>
</organism>
<dbReference type="EMBL" id="QKKF02018530">
    <property type="protein sequence ID" value="RZF40330.1"/>
    <property type="molecule type" value="Genomic_DNA"/>
</dbReference>
<dbReference type="InParanoid" id="A0A482X4J9"/>
<proteinExistence type="predicted"/>
<gene>
    <name evidence="2" type="ORF">LSTR_LSTR006939</name>
</gene>
<dbReference type="OrthoDB" id="407432at2759"/>
<feature type="region of interest" description="Disordered" evidence="1">
    <location>
        <begin position="389"/>
        <end position="483"/>
    </location>
</feature>
<accession>A0A482X4J9</accession>
<keyword evidence="3" id="KW-1185">Reference proteome</keyword>
<protein>
    <submittedName>
        <fullName evidence="2">Uncharacterized protein</fullName>
    </submittedName>
</protein>
<comment type="caution">
    <text evidence="2">The sequence shown here is derived from an EMBL/GenBank/DDBJ whole genome shotgun (WGS) entry which is preliminary data.</text>
</comment>
<dbReference type="Proteomes" id="UP000291343">
    <property type="component" value="Unassembled WGS sequence"/>
</dbReference>
<dbReference type="AlphaFoldDB" id="A0A482X4J9"/>
<reference evidence="2 3" key="1">
    <citation type="journal article" date="2017" name="Gigascience">
        <title>Genome sequence of the small brown planthopper, Laodelphax striatellus.</title>
        <authorList>
            <person name="Zhu J."/>
            <person name="Jiang F."/>
            <person name="Wang X."/>
            <person name="Yang P."/>
            <person name="Bao Y."/>
            <person name="Zhao W."/>
            <person name="Wang W."/>
            <person name="Lu H."/>
            <person name="Wang Q."/>
            <person name="Cui N."/>
            <person name="Li J."/>
            <person name="Chen X."/>
            <person name="Luo L."/>
            <person name="Yu J."/>
            <person name="Kang L."/>
            <person name="Cui F."/>
        </authorList>
    </citation>
    <scope>NUCLEOTIDE SEQUENCE [LARGE SCALE GENOMIC DNA]</scope>
    <source>
        <strain evidence="2">Lst14</strain>
    </source>
</reference>
<evidence type="ECO:0000313" key="2">
    <source>
        <dbReference type="EMBL" id="RZF40330.1"/>
    </source>
</evidence>
<evidence type="ECO:0000313" key="3">
    <source>
        <dbReference type="Proteomes" id="UP000291343"/>
    </source>
</evidence>
<name>A0A482X4J9_LAOST</name>
<sequence length="640" mass="72222">MASYDGLAESGNIFRGSFDPQKILQGLEQLETTITYLKSYPPSELSDEIKTKIYHLVTSFQVLQARLFRSRIGSKKLDELWEGNGMLRYLFETCIQHYAVNDQLKCLSCDEWLQVSRVALKNHLECSKHIRSFSENLHRDMLSYSKDIISHNTSTEPDTEDDLNIDDDKCLMLKHGRFIDFDGPNDMLFCKLCCVSIPKNSNDLQAHFKQSLHQELFKNAVNVIVGRTKNNVEKTKNKNIFFDNDSSSLPSLNPNNLQPLVNNNLELAAGLSPIQPTNENRENIKSWYKDTSYKFISEVFRDKSTCSKLYICCICQLRTTSFKKWQEHCFSDYHEARMKCSSNISYYPCNCSTEMICPNYIREYHMSENHQLLMDLFDGLKLMERPVELSDDDNESSDDDNNSDSCDSDKNDNLKSHLKSKISNHVDNSGVKPKIANGGNATGTERKGAPPKSAAKKPTRKVGDHNSAAQNSNAAPIGLSDIPDNTSDDDLIRAIQHFGSIHKIERVQPSFANVYIELREEFQSILYLGLTVNVKENIVKITDPILKSTSDSVANDGQTSRAGVSVQLPRSISVKLNDRSSIVTLVNDLMDKTEFALAYSMTIICLMEQALLCPAKPFYSVGLGLALDKASTMDFFVEIG</sequence>
<evidence type="ECO:0000256" key="1">
    <source>
        <dbReference type="SAM" id="MobiDB-lite"/>
    </source>
</evidence>
<feature type="compositionally biased region" description="Acidic residues" evidence="1">
    <location>
        <begin position="389"/>
        <end position="402"/>
    </location>
</feature>